<dbReference type="RefSeq" id="WP_380327382.1">
    <property type="nucleotide sequence ID" value="NZ_JBHYPW010000039.1"/>
</dbReference>
<protein>
    <recommendedName>
        <fullName evidence="3">Lipoprotein</fullName>
    </recommendedName>
</protein>
<accession>A0ABW6GLE7</accession>
<name>A0ABW6GLE7_9ACTN</name>
<evidence type="ECO:0000313" key="2">
    <source>
        <dbReference type="Proteomes" id="UP001599542"/>
    </source>
</evidence>
<comment type="caution">
    <text evidence="1">The sequence shown here is derived from an EMBL/GenBank/DDBJ whole genome shotgun (WGS) entry which is preliminary data.</text>
</comment>
<gene>
    <name evidence="1" type="ORF">ACFW6T_16160</name>
</gene>
<organism evidence="1 2">
    <name type="scientific">Kitasatospora phosalacinea</name>
    <dbReference type="NCBI Taxonomy" id="2065"/>
    <lineage>
        <taxon>Bacteria</taxon>
        <taxon>Bacillati</taxon>
        <taxon>Actinomycetota</taxon>
        <taxon>Actinomycetes</taxon>
        <taxon>Kitasatosporales</taxon>
        <taxon>Streptomycetaceae</taxon>
        <taxon>Kitasatospora</taxon>
    </lineage>
</organism>
<dbReference type="Proteomes" id="UP001599542">
    <property type="component" value="Unassembled WGS sequence"/>
</dbReference>
<dbReference type="EMBL" id="JBHYPX010000029">
    <property type="protein sequence ID" value="MFE1353515.1"/>
    <property type="molecule type" value="Genomic_DNA"/>
</dbReference>
<dbReference type="PROSITE" id="PS51257">
    <property type="entry name" value="PROKAR_LIPOPROTEIN"/>
    <property type="match status" value="1"/>
</dbReference>
<keyword evidence="2" id="KW-1185">Reference proteome</keyword>
<sequence length="203" mass="21874">MDRLLRTSPLTVAVLAAVLAAGGCQGGSGGAGGGTSDRAREIRRALDDARSQGADQSQIALLEKGEPTFESYQEAVNRSIDCVRRAGIEVVNNGISDSRGFPMVDVGYAAQAEGQSEEQTRALIDDCLLRYDQWISSLYQTGPAALTGMDRQFESIRPAYLACLRKYGLKVDDKASRQEAENAEVQLWHDHPGLDCHSEAKAG</sequence>
<evidence type="ECO:0000313" key="1">
    <source>
        <dbReference type="EMBL" id="MFE1353515.1"/>
    </source>
</evidence>
<proteinExistence type="predicted"/>
<evidence type="ECO:0008006" key="3">
    <source>
        <dbReference type="Google" id="ProtNLM"/>
    </source>
</evidence>
<reference evidence="1 2" key="1">
    <citation type="submission" date="2024-09" db="EMBL/GenBank/DDBJ databases">
        <title>The Natural Products Discovery Center: Release of the First 8490 Sequenced Strains for Exploring Actinobacteria Biosynthetic Diversity.</title>
        <authorList>
            <person name="Kalkreuter E."/>
            <person name="Kautsar S.A."/>
            <person name="Yang D."/>
            <person name="Bader C.D."/>
            <person name="Teijaro C.N."/>
            <person name="Fluegel L."/>
            <person name="Davis C.M."/>
            <person name="Simpson J.R."/>
            <person name="Lauterbach L."/>
            <person name="Steele A.D."/>
            <person name="Gui C."/>
            <person name="Meng S."/>
            <person name="Li G."/>
            <person name="Viehrig K."/>
            <person name="Ye F."/>
            <person name="Su P."/>
            <person name="Kiefer A.F."/>
            <person name="Nichols A."/>
            <person name="Cepeda A.J."/>
            <person name="Yan W."/>
            <person name="Fan B."/>
            <person name="Jiang Y."/>
            <person name="Adhikari A."/>
            <person name="Zheng C.-J."/>
            <person name="Schuster L."/>
            <person name="Cowan T.M."/>
            <person name="Smanski M.J."/>
            <person name="Chevrette M.G."/>
            <person name="De Carvalho L.P.S."/>
            <person name="Shen B."/>
        </authorList>
    </citation>
    <scope>NUCLEOTIDE SEQUENCE [LARGE SCALE GENOMIC DNA]</scope>
    <source>
        <strain evidence="1 2">NPDC058753</strain>
    </source>
</reference>